<feature type="domain" description="Plastocyanin-like" evidence="12">
    <location>
        <begin position="211"/>
        <end position="305"/>
    </location>
</feature>
<keyword evidence="8" id="KW-0677">Repeat</keyword>
<evidence type="ECO:0000256" key="5">
    <source>
        <dbReference type="ARBA" id="ARBA00011882"/>
    </source>
</evidence>
<dbReference type="InterPro" id="IPR006311">
    <property type="entry name" value="TAT_signal"/>
</dbReference>
<accession>A0ABT3ZFH3</accession>
<evidence type="ECO:0000256" key="8">
    <source>
        <dbReference type="ARBA" id="ARBA00022737"/>
    </source>
</evidence>
<evidence type="ECO:0000256" key="4">
    <source>
        <dbReference type="ARBA" id="ARBA00011233"/>
    </source>
</evidence>
<gene>
    <name evidence="14" type="ORF">OEG84_23335</name>
</gene>
<dbReference type="EC" id="1.7.2.1" evidence="5"/>
<dbReference type="CDD" id="cd04202">
    <property type="entry name" value="CuRO_D2_2dMcoN_like"/>
    <property type="match status" value="1"/>
</dbReference>
<name>A0ABT3ZFH3_9HYPH</name>
<evidence type="ECO:0000259" key="13">
    <source>
        <dbReference type="Pfam" id="PF07732"/>
    </source>
</evidence>
<dbReference type="InterPro" id="IPR011706">
    <property type="entry name" value="Cu-oxidase_C"/>
</dbReference>
<evidence type="ECO:0000256" key="2">
    <source>
        <dbReference type="ARBA" id="ARBA00001973"/>
    </source>
</evidence>
<sequence length="365" mass="40328">MNDISRRGLVKLAGIGAAVATQLSATETAYGFTAGASETIAPVAPQTHKFNMTVEEARLSVSRGFETNVWAYNGQVPGPLIHVREGDFVEATVTNKTKGVHTIHWHGMWQTNSWRSDGAPGINGLAIESGGGSNTYSFKADRKGSLWYHCHVEVPNHVGVRGMWGPLIVDPADPLPIEKEVTKDCLLMFSGWNSDVADDYFAQEDPSGHLNYFSINGKSFPYNQPIRVKEGDVLRLRLFAASVAVSFHLHGHDMLVTHRDGMPVPYPQLADTVHVAMGQRADVIVHMNNPGRWPFHDHADHHLSNNGDTPGGLFGIIEYEEVGIDDPWYLWAHKKYDPDFYFTESMKKGYGLITQSGFKATPSKS</sequence>
<dbReference type="Pfam" id="PF07732">
    <property type="entry name" value="Cu-oxidase_3"/>
    <property type="match status" value="1"/>
</dbReference>
<evidence type="ECO:0000256" key="6">
    <source>
        <dbReference type="ARBA" id="ARBA00017290"/>
    </source>
</evidence>
<dbReference type="Gene3D" id="2.60.40.420">
    <property type="entry name" value="Cupredoxins - blue copper proteins"/>
    <property type="match status" value="2"/>
</dbReference>
<dbReference type="Pfam" id="PF07731">
    <property type="entry name" value="Cu-oxidase_2"/>
    <property type="match status" value="1"/>
</dbReference>
<keyword evidence="10" id="KW-0186">Copper</keyword>
<evidence type="ECO:0000313" key="14">
    <source>
        <dbReference type="EMBL" id="MCY0150555.1"/>
    </source>
</evidence>
<keyword evidence="7" id="KW-0479">Metal-binding</keyword>
<dbReference type="EMBL" id="JAOVZR010000001">
    <property type="protein sequence ID" value="MCY0150555.1"/>
    <property type="molecule type" value="Genomic_DNA"/>
</dbReference>
<evidence type="ECO:0000256" key="7">
    <source>
        <dbReference type="ARBA" id="ARBA00022723"/>
    </source>
</evidence>
<keyword evidence="15" id="KW-1185">Reference proteome</keyword>
<dbReference type="PANTHER" id="PTHR11709">
    <property type="entry name" value="MULTI-COPPER OXIDASE"/>
    <property type="match status" value="1"/>
</dbReference>
<keyword evidence="9" id="KW-0560">Oxidoreductase</keyword>
<proteinExistence type="inferred from homology"/>
<dbReference type="InterPro" id="IPR011707">
    <property type="entry name" value="Cu-oxidase-like_N"/>
</dbReference>
<dbReference type="InterPro" id="IPR008972">
    <property type="entry name" value="Cupredoxin"/>
</dbReference>
<dbReference type="InterPro" id="IPR001287">
    <property type="entry name" value="NO2-reductase_Cu"/>
</dbReference>
<comment type="similarity">
    <text evidence="3">Belongs to the multicopper oxidase family.</text>
</comment>
<dbReference type="Proteomes" id="UP001073227">
    <property type="component" value="Unassembled WGS sequence"/>
</dbReference>
<dbReference type="SUPFAM" id="SSF49503">
    <property type="entry name" value="Cupredoxins"/>
    <property type="match status" value="2"/>
</dbReference>
<reference evidence="14" key="1">
    <citation type="submission" date="2022-10" db="EMBL/GenBank/DDBJ databases">
        <title>Hoeflea sp. G2-23, isolated from marine algae.</title>
        <authorList>
            <person name="Kristyanto S."/>
            <person name="Kim J.M."/>
            <person name="Jeon C.O."/>
        </authorList>
    </citation>
    <scope>NUCLEOTIDE SEQUENCE</scope>
    <source>
        <strain evidence="14">G2-23</strain>
    </source>
</reference>
<evidence type="ECO:0000256" key="11">
    <source>
        <dbReference type="ARBA" id="ARBA00049340"/>
    </source>
</evidence>
<dbReference type="InterPro" id="IPR045087">
    <property type="entry name" value="Cu-oxidase_fam"/>
</dbReference>
<protein>
    <recommendedName>
        <fullName evidence="6">Copper-containing nitrite reductase</fullName>
        <ecNumber evidence="5">1.7.2.1</ecNumber>
    </recommendedName>
</protein>
<comment type="cofactor">
    <cofactor evidence="1">
        <name>Cu(+)</name>
        <dbReference type="ChEBI" id="CHEBI:49552"/>
    </cofactor>
</comment>
<dbReference type="PANTHER" id="PTHR11709:SF394">
    <property type="entry name" value="FI03373P-RELATED"/>
    <property type="match status" value="1"/>
</dbReference>
<evidence type="ECO:0000256" key="3">
    <source>
        <dbReference type="ARBA" id="ARBA00010609"/>
    </source>
</evidence>
<organism evidence="14 15">
    <name type="scientific">Hoeflea algicola</name>
    <dbReference type="NCBI Taxonomy" id="2983763"/>
    <lineage>
        <taxon>Bacteria</taxon>
        <taxon>Pseudomonadati</taxon>
        <taxon>Pseudomonadota</taxon>
        <taxon>Alphaproteobacteria</taxon>
        <taxon>Hyphomicrobiales</taxon>
        <taxon>Rhizobiaceae</taxon>
        <taxon>Hoeflea</taxon>
    </lineage>
</organism>
<comment type="catalytic activity">
    <reaction evidence="11">
        <text>nitric oxide + Fe(III)-[cytochrome c] + H2O = Fe(II)-[cytochrome c] + nitrite + 2 H(+)</text>
        <dbReference type="Rhea" id="RHEA:15233"/>
        <dbReference type="Rhea" id="RHEA-COMP:10350"/>
        <dbReference type="Rhea" id="RHEA-COMP:14399"/>
        <dbReference type="ChEBI" id="CHEBI:15377"/>
        <dbReference type="ChEBI" id="CHEBI:15378"/>
        <dbReference type="ChEBI" id="CHEBI:16301"/>
        <dbReference type="ChEBI" id="CHEBI:16480"/>
        <dbReference type="ChEBI" id="CHEBI:29033"/>
        <dbReference type="ChEBI" id="CHEBI:29034"/>
        <dbReference type="EC" id="1.7.2.1"/>
    </reaction>
</comment>
<dbReference type="PRINTS" id="PR00695">
    <property type="entry name" value="CUNO2RDTASE"/>
</dbReference>
<comment type="cofactor">
    <cofactor evidence="2">
        <name>Cu(2+)</name>
        <dbReference type="ChEBI" id="CHEBI:29036"/>
    </cofactor>
</comment>
<dbReference type="RefSeq" id="WP_267655985.1">
    <property type="nucleotide sequence ID" value="NZ_JAOVZR010000001.1"/>
</dbReference>
<evidence type="ECO:0000313" key="15">
    <source>
        <dbReference type="Proteomes" id="UP001073227"/>
    </source>
</evidence>
<feature type="domain" description="Plastocyanin-like" evidence="13">
    <location>
        <begin position="54"/>
        <end position="172"/>
    </location>
</feature>
<comment type="caution">
    <text evidence="14">The sequence shown here is derived from an EMBL/GenBank/DDBJ whole genome shotgun (WGS) entry which is preliminary data.</text>
</comment>
<evidence type="ECO:0000256" key="9">
    <source>
        <dbReference type="ARBA" id="ARBA00023002"/>
    </source>
</evidence>
<evidence type="ECO:0000259" key="12">
    <source>
        <dbReference type="Pfam" id="PF07731"/>
    </source>
</evidence>
<dbReference type="PROSITE" id="PS51318">
    <property type="entry name" value="TAT"/>
    <property type="match status" value="1"/>
</dbReference>
<evidence type="ECO:0000256" key="1">
    <source>
        <dbReference type="ARBA" id="ARBA00001960"/>
    </source>
</evidence>
<comment type="subunit">
    <text evidence="4">Homotrimer.</text>
</comment>
<evidence type="ECO:0000256" key="10">
    <source>
        <dbReference type="ARBA" id="ARBA00023008"/>
    </source>
</evidence>